<protein>
    <submittedName>
        <fullName evidence="4">Diguanylate cyclase (GGDEF) domain-containing protein</fullName>
    </submittedName>
</protein>
<feature type="domain" description="GGDEF" evidence="3">
    <location>
        <begin position="337"/>
        <end position="470"/>
    </location>
</feature>
<dbReference type="CDD" id="cd01948">
    <property type="entry name" value="EAL"/>
    <property type="match status" value="1"/>
</dbReference>
<dbReference type="Gene3D" id="3.30.70.270">
    <property type="match status" value="1"/>
</dbReference>
<dbReference type="Pfam" id="PF00990">
    <property type="entry name" value="GGDEF"/>
    <property type="match status" value="1"/>
</dbReference>
<dbReference type="GO" id="GO:0003824">
    <property type="term" value="F:catalytic activity"/>
    <property type="evidence" value="ECO:0007669"/>
    <property type="project" value="UniProtKB-ARBA"/>
</dbReference>
<dbReference type="PROSITE" id="PS50883">
    <property type="entry name" value="EAL"/>
    <property type="match status" value="1"/>
</dbReference>
<dbReference type="Pfam" id="PF00563">
    <property type="entry name" value="EAL"/>
    <property type="match status" value="1"/>
</dbReference>
<keyword evidence="1" id="KW-0812">Transmembrane</keyword>
<name>A0A239F983_9BURK</name>
<feature type="domain" description="EAL" evidence="2">
    <location>
        <begin position="479"/>
        <end position="734"/>
    </location>
</feature>
<keyword evidence="1" id="KW-1133">Transmembrane helix</keyword>
<feature type="transmembrane region" description="Helical" evidence="1">
    <location>
        <begin position="48"/>
        <end position="69"/>
    </location>
</feature>
<evidence type="ECO:0000256" key="1">
    <source>
        <dbReference type="SAM" id="Phobius"/>
    </source>
</evidence>
<keyword evidence="1" id="KW-0472">Membrane</keyword>
<dbReference type="SUPFAM" id="SSF55073">
    <property type="entry name" value="Nucleotide cyclase"/>
    <property type="match status" value="1"/>
</dbReference>
<dbReference type="Gene3D" id="3.20.20.450">
    <property type="entry name" value="EAL domain"/>
    <property type="match status" value="1"/>
</dbReference>
<dbReference type="Proteomes" id="UP000198284">
    <property type="component" value="Unassembled WGS sequence"/>
</dbReference>
<dbReference type="EMBL" id="FZOT01000003">
    <property type="protein sequence ID" value="SNS53367.1"/>
    <property type="molecule type" value="Genomic_DNA"/>
</dbReference>
<dbReference type="InterPro" id="IPR001633">
    <property type="entry name" value="EAL_dom"/>
</dbReference>
<dbReference type="AlphaFoldDB" id="A0A239F983"/>
<dbReference type="SUPFAM" id="SSF141868">
    <property type="entry name" value="EAL domain-like"/>
    <property type="match status" value="1"/>
</dbReference>
<feature type="transmembrane region" description="Helical" evidence="1">
    <location>
        <begin position="260"/>
        <end position="283"/>
    </location>
</feature>
<dbReference type="FunFam" id="3.30.70.270:FF:000001">
    <property type="entry name" value="Diguanylate cyclase domain protein"/>
    <property type="match status" value="1"/>
</dbReference>
<dbReference type="CDD" id="cd01949">
    <property type="entry name" value="GGDEF"/>
    <property type="match status" value="1"/>
</dbReference>
<evidence type="ECO:0000259" key="2">
    <source>
        <dbReference type="PROSITE" id="PS50883"/>
    </source>
</evidence>
<gene>
    <name evidence="4" type="ORF">SAMN06265795_103245</name>
</gene>
<dbReference type="InterPro" id="IPR000160">
    <property type="entry name" value="GGDEF_dom"/>
</dbReference>
<feature type="transmembrane region" description="Helical" evidence="1">
    <location>
        <begin position="81"/>
        <end position="102"/>
    </location>
</feature>
<evidence type="ECO:0000259" key="3">
    <source>
        <dbReference type="PROSITE" id="PS50887"/>
    </source>
</evidence>
<keyword evidence="5" id="KW-1185">Reference proteome</keyword>
<feature type="transmembrane region" description="Helical" evidence="1">
    <location>
        <begin position="157"/>
        <end position="177"/>
    </location>
</feature>
<dbReference type="RefSeq" id="WP_176442370.1">
    <property type="nucleotide sequence ID" value="NZ_FZOT01000003.1"/>
</dbReference>
<dbReference type="PANTHER" id="PTHR44757:SF2">
    <property type="entry name" value="BIOFILM ARCHITECTURE MAINTENANCE PROTEIN MBAA"/>
    <property type="match status" value="1"/>
</dbReference>
<dbReference type="SMART" id="SM00267">
    <property type="entry name" value="GGDEF"/>
    <property type="match status" value="1"/>
</dbReference>
<accession>A0A239F983</accession>
<reference evidence="4 5" key="1">
    <citation type="submission" date="2017-06" db="EMBL/GenBank/DDBJ databases">
        <authorList>
            <person name="Kim H.J."/>
            <person name="Triplett B.A."/>
        </authorList>
    </citation>
    <scope>NUCLEOTIDE SEQUENCE [LARGE SCALE GENOMIC DNA]</scope>
    <source>
        <strain evidence="4 5">U15</strain>
    </source>
</reference>
<organism evidence="4 5">
    <name type="scientific">Noviherbaspirillum humi</name>
    <dbReference type="NCBI Taxonomy" id="1688639"/>
    <lineage>
        <taxon>Bacteria</taxon>
        <taxon>Pseudomonadati</taxon>
        <taxon>Pseudomonadota</taxon>
        <taxon>Betaproteobacteria</taxon>
        <taxon>Burkholderiales</taxon>
        <taxon>Oxalobacteraceae</taxon>
        <taxon>Noviherbaspirillum</taxon>
    </lineage>
</organism>
<proteinExistence type="predicted"/>
<sequence>MTFHLFQPPDRYYRYTRLICLAVFAICGAVLAGWVWHIPSLITIKPGFFQMKVNTAAGLMLGSACLWFHVHRHHKQLAGKLSWLAGVLMLLLSGATLVEYLFDISLGIDQLLYRDVLEPNSRYPGRMALPTAVGMFVTAATLILLKESHRSAKWPLALATVSLLAWSALAVSYSYGLVEIYRFDAYGGISIPTVACFLLLNLGVLFVNARHGFMFYFTNPSYAGVAARRLLPACLMVPVLFGWLILTGRDVGVMDLRSALALEAMVIALIFTVLIGWSARALLKLERLASIRQTERLEALERAARLAHYDALTGLPNRVLLQERMNAAIRNAERRATNFALLFIDLDRFKPINDIHGHQAGDQVLKEISARLQAMVREIDTVARLGGDEFVVLLSETRSADDAAAIADKLIKTVERPYVVSEDEMFLSASVGIAVYPKDGSDPAALMEHADAAMYYAKSLGKRNFQFYAPTMTHEAMRRASVERQIRIALEEGGFTVEYQPKIGVRSRRLIGFEALVRLKPVDGRPPLSPVEFIPIAEDSGLIVPLGTWVLNEACRQNKAWQNAGYLPVPVSVNVSAVQFRSSEFAATVRQALKSTGLNPAYLDLEITETTIMQNFEHGVTLMRQLQAIGVGVSIDDFGTGSSSLSKLKLFSADTLKIDRSFIRDLPHDRDDAAITSTIIELARNLDQKVVAEGVETQEQLAFLQEHGCDEAQGFFFSAPLSAQRFEALYGKQW</sequence>
<dbReference type="InterPro" id="IPR052155">
    <property type="entry name" value="Biofilm_reg_signaling"/>
</dbReference>
<dbReference type="InterPro" id="IPR043128">
    <property type="entry name" value="Rev_trsase/Diguanyl_cyclase"/>
</dbReference>
<evidence type="ECO:0000313" key="4">
    <source>
        <dbReference type="EMBL" id="SNS53367.1"/>
    </source>
</evidence>
<dbReference type="PANTHER" id="PTHR44757">
    <property type="entry name" value="DIGUANYLATE CYCLASE DGCP"/>
    <property type="match status" value="1"/>
</dbReference>
<dbReference type="NCBIfam" id="TIGR00254">
    <property type="entry name" value="GGDEF"/>
    <property type="match status" value="1"/>
</dbReference>
<evidence type="ECO:0000313" key="5">
    <source>
        <dbReference type="Proteomes" id="UP000198284"/>
    </source>
</evidence>
<dbReference type="InterPro" id="IPR029787">
    <property type="entry name" value="Nucleotide_cyclase"/>
</dbReference>
<feature type="transmembrane region" description="Helical" evidence="1">
    <location>
        <begin position="12"/>
        <end position="36"/>
    </location>
</feature>
<dbReference type="PROSITE" id="PS50887">
    <property type="entry name" value="GGDEF"/>
    <property type="match status" value="1"/>
</dbReference>
<dbReference type="SMART" id="SM00052">
    <property type="entry name" value="EAL"/>
    <property type="match status" value="1"/>
</dbReference>
<feature type="transmembrane region" description="Helical" evidence="1">
    <location>
        <begin position="230"/>
        <end position="248"/>
    </location>
</feature>
<feature type="transmembrane region" description="Helical" evidence="1">
    <location>
        <begin position="189"/>
        <end position="209"/>
    </location>
</feature>
<dbReference type="InterPro" id="IPR035919">
    <property type="entry name" value="EAL_sf"/>
</dbReference>